<evidence type="ECO:0000313" key="4">
    <source>
        <dbReference type="Proteomes" id="UP000305709"/>
    </source>
</evidence>
<evidence type="ECO:0000259" key="2">
    <source>
        <dbReference type="Pfam" id="PF00487"/>
    </source>
</evidence>
<dbReference type="GO" id="GO:0046513">
    <property type="term" value="P:ceramide biosynthetic process"/>
    <property type="evidence" value="ECO:0007669"/>
    <property type="project" value="TreeGrafter"/>
</dbReference>
<feature type="transmembrane region" description="Helical" evidence="1">
    <location>
        <begin position="67"/>
        <end position="85"/>
    </location>
</feature>
<dbReference type="CDD" id="cd03511">
    <property type="entry name" value="Rhizopine-oxygenase-like"/>
    <property type="match status" value="1"/>
</dbReference>
<gene>
    <name evidence="3" type="ORF">FHG71_14765</name>
</gene>
<keyword evidence="4" id="KW-1185">Reference proteome</keyword>
<dbReference type="InterPro" id="IPR005804">
    <property type="entry name" value="FA_desaturase_dom"/>
</dbReference>
<keyword evidence="1" id="KW-1133">Transmembrane helix</keyword>
<accession>A0A5C4NA32</accession>
<feature type="domain" description="Fatty acid desaturase" evidence="2">
    <location>
        <begin position="90"/>
        <end position="339"/>
    </location>
</feature>
<sequence>MTSVPSSSPPVPAQPRTFRDYALTGESSRRAVEMGLAAAEWYHTEVPRKVMKELMTRSDGPAIRDTILWIALHVVFGGVAVWLSVTGHPWLSVPFWIAYGVVYGSACDSRWHECGHGTAFRTPWMNDAVYHIASFQVMRNPVNWRWSHARHHTDTIIVGRDAEIAWMHPIKLGLKALAYVGLVDAWHSLKVLARNAAGVLSADERDYIPESEWPKAIFWARVHMAIYAATVLVALAMLLAGQGWRSVIPFLLVGLPRLYGCWHMVMTGLLQHGGLAEDVLDHRLNSRTVYMNPISRWIYWNMNYHVEHHMFPMVPYHALPRLHEAIKHDLPPPNPSIWAAYKEMFGAVLRQRREPGYYLKRELPPTARPYKEDLHTAVPERATA</sequence>
<name>A0A5C4NA32_9RHOB</name>
<comment type="caution">
    <text evidence="3">The sequence shown here is derived from an EMBL/GenBank/DDBJ whole genome shotgun (WGS) entry which is preliminary data.</text>
</comment>
<protein>
    <submittedName>
        <fullName evidence="3">Fatty acid desaturase</fullName>
    </submittedName>
</protein>
<organism evidence="3 4">
    <name type="scientific">Rubellimicrobium roseum</name>
    <dbReference type="NCBI Taxonomy" id="687525"/>
    <lineage>
        <taxon>Bacteria</taxon>
        <taxon>Pseudomonadati</taxon>
        <taxon>Pseudomonadota</taxon>
        <taxon>Alphaproteobacteria</taxon>
        <taxon>Rhodobacterales</taxon>
        <taxon>Roseobacteraceae</taxon>
        <taxon>Rubellimicrobium</taxon>
    </lineage>
</organism>
<dbReference type="AlphaFoldDB" id="A0A5C4NA32"/>
<dbReference type="Pfam" id="PF00487">
    <property type="entry name" value="FA_desaturase"/>
    <property type="match status" value="1"/>
</dbReference>
<keyword evidence="1" id="KW-0472">Membrane</keyword>
<dbReference type="PANTHER" id="PTHR12879:SF8">
    <property type="entry name" value="SPHINGOLIPID DELTA(4)-DESATURASE DES1"/>
    <property type="match status" value="1"/>
</dbReference>
<dbReference type="EMBL" id="VDFV01000025">
    <property type="protein sequence ID" value="TNC68245.1"/>
    <property type="molecule type" value="Genomic_DNA"/>
</dbReference>
<reference evidence="3 4" key="1">
    <citation type="submission" date="2019-06" db="EMBL/GenBank/DDBJ databases">
        <authorList>
            <person name="Jiang L."/>
        </authorList>
    </citation>
    <scope>NUCLEOTIDE SEQUENCE [LARGE SCALE GENOMIC DNA]</scope>
    <source>
        <strain evidence="3 4">YIM 48858</strain>
    </source>
</reference>
<evidence type="ECO:0000256" key="1">
    <source>
        <dbReference type="SAM" id="Phobius"/>
    </source>
</evidence>
<keyword evidence="1" id="KW-0812">Transmembrane</keyword>
<dbReference type="RefSeq" id="WP_139082468.1">
    <property type="nucleotide sequence ID" value="NZ_VDFV01000025.1"/>
</dbReference>
<dbReference type="PANTHER" id="PTHR12879">
    <property type="entry name" value="SPHINGOLIPID DELTA 4 DESATURASE/C-4 HYDROXYLASE PROTEIN DES2"/>
    <property type="match status" value="1"/>
</dbReference>
<dbReference type="InterPro" id="IPR039393">
    <property type="entry name" value="Rhizopine-oxygenase-like"/>
</dbReference>
<feature type="transmembrane region" description="Helical" evidence="1">
    <location>
        <begin position="216"/>
        <end position="240"/>
    </location>
</feature>
<dbReference type="OrthoDB" id="9769653at2"/>
<dbReference type="GO" id="GO:0042284">
    <property type="term" value="F:sphingolipid delta-4 desaturase activity"/>
    <property type="evidence" value="ECO:0007669"/>
    <property type="project" value="TreeGrafter"/>
</dbReference>
<dbReference type="GO" id="GO:0016020">
    <property type="term" value="C:membrane"/>
    <property type="evidence" value="ECO:0007669"/>
    <property type="project" value="GOC"/>
</dbReference>
<proteinExistence type="predicted"/>
<dbReference type="Proteomes" id="UP000305709">
    <property type="component" value="Unassembled WGS sequence"/>
</dbReference>
<evidence type="ECO:0000313" key="3">
    <source>
        <dbReference type="EMBL" id="TNC68245.1"/>
    </source>
</evidence>